<dbReference type="AlphaFoldDB" id="A0AAN0MCF0"/>
<dbReference type="InterPro" id="IPR050266">
    <property type="entry name" value="AB_hydrolase_sf"/>
</dbReference>
<dbReference type="Pfam" id="PF00561">
    <property type="entry name" value="Abhydrolase_1"/>
    <property type="match status" value="1"/>
</dbReference>
<dbReference type="KEGG" id="yrh:AABB31_07155"/>
<dbReference type="InterPro" id="IPR029058">
    <property type="entry name" value="AB_hydrolase_fold"/>
</dbReference>
<sequence length="306" mass="33747">MWYWILIVGLLLIAATPFVIERMRPVIGATARHGAEGDFAQLSQGVTHFRWVGPTRGPVAVFIHGLATSSIAMEDVAEGLGSMGYRVLMYDLYGRGLSDAVPGSQDRAYFLRQLSDLLAHQGVEDELTLVGYSMGASIATAYAAENTYQIKRVIMLAGAGVLTTESGFSSFCRKTPLLGDWLHGMVAKRRFLATIPKNARRQAVQKVLIAQQAEVQRRGYLPGILSSRRGILSEIQEAEHRKLGREDVPVVAIWAERDEVIPISALGRLAQWNRGARQEVVDGAEHGLPYTHADQLIEALRQTLRE</sequence>
<dbReference type="PANTHER" id="PTHR43798:SF33">
    <property type="entry name" value="HYDROLASE, PUTATIVE (AFU_ORTHOLOGUE AFUA_2G14860)-RELATED"/>
    <property type="match status" value="1"/>
</dbReference>
<dbReference type="EMBL" id="CP151767">
    <property type="protein sequence ID" value="WZU68650.1"/>
    <property type="molecule type" value="Genomic_DNA"/>
</dbReference>
<keyword evidence="3" id="KW-1185">Reference proteome</keyword>
<feature type="domain" description="AB hydrolase-1" evidence="1">
    <location>
        <begin position="61"/>
        <end position="292"/>
    </location>
</feature>
<dbReference type="Gene3D" id="3.40.50.1820">
    <property type="entry name" value="alpha/beta hydrolase"/>
    <property type="match status" value="1"/>
</dbReference>
<dbReference type="PANTHER" id="PTHR43798">
    <property type="entry name" value="MONOACYLGLYCEROL LIPASE"/>
    <property type="match status" value="1"/>
</dbReference>
<evidence type="ECO:0000313" key="2">
    <source>
        <dbReference type="EMBL" id="WZU68650.1"/>
    </source>
</evidence>
<dbReference type="InterPro" id="IPR000073">
    <property type="entry name" value="AB_hydrolase_1"/>
</dbReference>
<evidence type="ECO:0000259" key="1">
    <source>
        <dbReference type="Pfam" id="PF00561"/>
    </source>
</evidence>
<dbReference type="Proteomes" id="UP001470809">
    <property type="component" value="Chromosome"/>
</dbReference>
<dbReference type="GO" id="GO:0016787">
    <property type="term" value="F:hydrolase activity"/>
    <property type="evidence" value="ECO:0007669"/>
    <property type="project" value="UniProtKB-KW"/>
</dbReference>
<gene>
    <name evidence="2" type="ORF">AABB31_07155</name>
</gene>
<evidence type="ECO:0000313" key="3">
    <source>
        <dbReference type="Proteomes" id="UP001470809"/>
    </source>
</evidence>
<dbReference type="PRINTS" id="PR00111">
    <property type="entry name" value="ABHYDROLASE"/>
</dbReference>
<proteinExistence type="predicted"/>
<organism evidence="2 3">
    <name type="scientific">Yoonia rhodophyticola</name>
    <dbReference type="NCBI Taxonomy" id="3137370"/>
    <lineage>
        <taxon>Bacteria</taxon>
        <taxon>Pseudomonadati</taxon>
        <taxon>Pseudomonadota</taxon>
        <taxon>Alphaproteobacteria</taxon>
        <taxon>Rhodobacterales</taxon>
        <taxon>Paracoccaceae</taxon>
        <taxon>Yoonia</taxon>
    </lineage>
</organism>
<dbReference type="SUPFAM" id="SSF53474">
    <property type="entry name" value="alpha/beta-Hydrolases"/>
    <property type="match status" value="1"/>
</dbReference>
<reference evidence="2" key="1">
    <citation type="submission" date="2024-08" db="EMBL/GenBank/DDBJ databases">
        <title>Phylogenomic analyses of a clade within the roseobacter group suggest taxonomic reassignments of species of the genera Aestuariivita, Citreicella, Loktanella, Nautella, Pelagibaca, Ruegeria, Thalassobius, Thiobacimonas and Tropicibacter, and the proposal o.</title>
        <authorList>
            <person name="Jeon C.O."/>
        </authorList>
    </citation>
    <scope>NUCLEOTIDE SEQUENCE</scope>
    <source>
        <strain evidence="2">SS1-5</strain>
    </source>
</reference>
<accession>A0AAN0MCF0</accession>
<keyword evidence="2" id="KW-0378">Hydrolase</keyword>
<dbReference type="RefSeq" id="WP_342077940.1">
    <property type="nucleotide sequence ID" value="NZ_CP151767.2"/>
</dbReference>
<protein>
    <submittedName>
        <fullName evidence="2">Alpha/beta fold hydrolase</fullName>
    </submittedName>
</protein>
<dbReference type="GO" id="GO:0016020">
    <property type="term" value="C:membrane"/>
    <property type="evidence" value="ECO:0007669"/>
    <property type="project" value="TreeGrafter"/>
</dbReference>
<name>A0AAN0MCF0_9RHOB</name>